<reference evidence="3" key="1">
    <citation type="journal article" date="2020" name="mSystems">
        <title>Genome- and Community-Level Interaction Insights into Carbon Utilization and Element Cycling Functions of Hydrothermarchaeota in Hydrothermal Sediment.</title>
        <authorList>
            <person name="Zhou Z."/>
            <person name="Liu Y."/>
            <person name="Xu W."/>
            <person name="Pan J."/>
            <person name="Luo Z.H."/>
            <person name="Li M."/>
        </authorList>
    </citation>
    <scope>NUCLEOTIDE SEQUENCE [LARGE SCALE GENOMIC DNA]</scope>
    <source>
        <strain evidence="2">SpSt-629</strain>
        <strain evidence="3">SpSt-688</strain>
    </source>
</reference>
<dbReference type="Pfam" id="PF04015">
    <property type="entry name" value="DUF362"/>
    <property type="match status" value="1"/>
</dbReference>
<comment type="caution">
    <text evidence="3">The sequence shown here is derived from an EMBL/GenBank/DDBJ whole genome shotgun (WGS) entry which is preliminary data.</text>
</comment>
<dbReference type="EMBL" id="DTDH01000174">
    <property type="protein sequence ID" value="HGT99048.1"/>
    <property type="molecule type" value="Genomic_DNA"/>
</dbReference>
<evidence type="ECO:0000259" key="1">
    <source>
        <dbReference type="Pfam" id="PF04015"/>
    </source>
</evidence>
<gene>
    <name evidence="2" type="ORF">ENT99_03255</name>
    <name evidence="3" type="ORF">ENU64_06435</name>
</gene>
<proteinExistence type="predicted"/>
<evidence type="ECO:0000313" key="3">
    <source>
        <dbReference type="EMBL" id="HGT99048.1"/>
    </source>
</evidence>
<dbReference type="EMBL" id="DTAU01000056">
    <property type="protein sequence ID" value="HFQ78704.1"/>
    <property type="molecule type" value="Genomic_DNA"/>
</dbReference>
<protein>
    <submittedName>
        <fullName evidence="3">DUF362 domain-containing protein</fullName>
    </submittedName>
</protein>
<evidence type="ECO:0000313" key="2">
    <source>
        <dbReference type="EMBL" id="HFQ78704.1"/>
    </source>
</evidence>
<dbReference type="InterPro" id="IPR007160">
    <property type="entry name" value="DUF362"/>
</dbReference>
<sequence length="307" mass="34831">MTVAGEIIVSVAIVKNNDSYRGVLSALNLIANEIDKTLDNRKNILVKPNFVSIFNPLSTTPRETVEAIIDFIYNRYNVSEIVIAESPAIGSFNQAIEFLGYKELAKRYTSIEFLDLDDYEQEIITLEDEYHNLFEVSVSKILMDNRFFKISACRAKTHDTVIVTLSIKNVVMGSIKRGYKSRMHRGYFSINYNIAKLATRLMPDLGIVDGVVAMEGDGPVNGEKKCWGVVFASTNPVNLDVATTYAMGFNPSDVGYLFFLSRWGYGEVDIKRIKILGENIDTIRSPFKPHRSYKEQLIWKAYKDLKF</sequence>
<organism evidence="3">
    <name type="scientific">Ignisphaera aggregans</name>
    <dbReference type="NCBI Taxonomy" id="334771"/>
    <lineage>
        <taxon>Archaea</taxon>
        <taxon>Thermoproteota</taxon>
        <taxon>Thermoprotei</taxon>
        <taxon>Desulfurococcales</taxon>
        <taxon>Desulfurococcaceae</taxon>
        <taxon>Ignisphaera</taxon>
    </lineage>
</organism>
<feature type="domain" description="DUF362" evidence="1">
    <location>
        <begin position="44"/>
        <end position="243"/>
    </location>
</feature>
<name>A0A7J3MZR1_9CREN</name>
<dbReference type="AlphaFoldDB" id="A0A7J3MZR1"/>
<accession>A0A7J3MZR1</accession>